<reference evidence="5 6" key="1">
    <citation type="journal article" date="2015" name="Nature">
        <title>rRNA introns, odd ribosomes, and small enigmatic genomes across a large radiation of phyla.</title>
        <authorList>
            <person name="Brown C.T."/>
            <person name="Hug L.A."/>
            <person name="Thomas B.C."/>
            <person name="Sharon I."/>
            <person name="Castelle C.J."/>
            <person name="Singh A."/>
            <person name="Wilkins M.J."/>
            <person name="Williams K.H."/>
            <person name="Banfield J.F."/>
        </authorList>
    </citation>
    <scope>NUCLEOTIDE SEQUENCE [LARGE SCALE GENOMIC DNA]</scope>
</reference>
<dbReference type="InterPro" id="IPR013320">
    <property type="entry name" value="ConA-like_dom_sf"/>
</dbReference>
<evidence type="ECO:0000259" key="4">
    <source>
        <dbReference type="SMART" id="SM00560"/>
    </source>
</evidence>
<evidence type="ECO:0000313" key="5">
    <source>
        <dbReference type="EMBL" id="KKU35259.1"/>
    </source>
</evidence>
<sequence length="802" mass="85665">MKKIAGVLIGVLMMLVFASSANAKVILIDKTHSYDSDKYNFPAQYTDPTYGITIEIQSVQKIEGGIEILARAWKDGKQLGFGKDGSVEIERFKIFNPPILVDDPLGLIERRWINEKTGLEEVRKLREDPIQAIRESLAHTIHLVGKEGKNIVKDKIGSTTSTFYPDPDVESTSVDGLVNNDPVSATGWTIIHDAIAGTGAKPSATLDTFARVSCHSTSNTYDIITRSFFLFDTSTIPDSDTINSATLSIKGNGGTDTWVSGTKPNINIVASTPASNIDLVMDDFDQLGTTAFSTAKTTATWSTSAYNDFTLNASGLTAISKTSVSKFGARDMIYDAPNIEPTWASGQQVIFQGNYTDNVGTSSDPKLVVEHSASAPDTIPPTISSVSSSNIAPNSATITWTTDEPYRVKSKDAANNEAISADYTFHTAVAPLSLRLPFRDGESWYVTQGNGQGASHQGNEYYAWDFNSVDDWGKPVLAPASGKVVDASAICLTENDLNDTCNSGWGNYVIIDYGNGKFGKLAHLRLVSVKKGQYVFQGEQVGTVGSTGKSSGPHIHYQTQNSSALGGQSIASSFVDVSSNGGVPIGCDCPNDVGTNRYTSGNTAPALIYHLDTALDSSNNGNNGTISTCLIAGCMGLNGTSSDYIEILNSSSLQLAGDVSIVFWLKPENAGSGRINFLDKSYFGEFSLILETDGSLSYYHGQSTSSFFSWVALGAGTIANGQGIRIAVTRNSAEAYMRTYVNGALVSITPYGGNIPSASTSPLKIGLGATGIPYKGKADEIAIYPRVLTDNEVNNEYYSSKP</sequence>
<dbReference type="Gene3D" id="2.70.70.10">
    <property type="entry name" value="Glucose Permease (Domain IIA)"/>
    <property type="match status" value="1"/>
</dbReference>
<dbReference type="PANTHER" id="PTHR21666">
    <property type="entry name" value="PEPTIDASE-RELATED"/>
    <property type="match status" value="1"/>
</dbReference>
<dbReference type="Proteomes" id="UP000034067">
    <property type="component" value="Unassembled WGS sequence"/>
</dbReference>
<comment type="caution">
    <text evidence="5">The sequence shown here is derived from an EMBL/GenBank/DDBJ whole genome shotgun (WGS) entry which is preliminary data.</text>
</comment>
<dbReference type="InterPro" id="IPR011055">
    <property type="entry name" value="Dup_hybrid_motif"/>
</dbReference>
<feature type="signal peptide" evidence="3">
    <location>
        <begin position="1"/>
        <end position="23"/>
    </location>
</feature>
<evidence type="ECO:0000256" key="2">
    <source>
        <dbReference type="ARBA" id="ARBA00023157"/>
    </source>
</evidence>
<dbReference type="Pfam" id="PF13385">
    <property type="entry name" value="Laminin_G_3"/>
    <property type="match status" value="1"/>
</dbReference>
<keyword evidence="1 3" id="KW-0732">Signal</keyword>
<dbReference type="SUPFAM" id="SSF49899">
    <property type="entry name" value="Concanavalin A-like lectins/glucanases"/>
    <property type="match status" value="1"/>
</dbReference>
<dbReference type="Gene3D" id="2.60.120.200">
    <property type="match status" value="1"/>
</dbReference>
<protein>
    <submittedName>
        <fullName evidence="5">Metalloendopeptidase</fullName>
    </submittedName>
</protein>
<feature type="chain" id="PRO_5002539059" evidence="3">
    <location>
        <begin position="24"/>
        <end position="802"/>
    </location>
</feature>
<keyword evidence="2" id="KW-1015">Disulfide bond</keyword>
<dbReference type="GO" id="GO:0004222">
    <property type="term" value="F:metalloendopeptidase activity"/>
    <property type="evidence" value="ECO:0007669"/>
    <property type="project" value="TreeGrafter"/>
</dbReference>
<dbReference type="InterPro" id="IPR050570">
    <property type="entry name" value="Cell_wall_metabolism_enzyme"/>
</dbReference>
<dbReference type="InterPro" id="IPR016047">
    <property type="entry name" value="M23ase_b-sheet_dom"/>
</dbReference>
<evidence type="ECO:0000256" key="3">
    <source>
        <dbReference type="SAM" id="SignalP"/>
    </source>
</evidence>
<organism evidence="5 6">
    <name type="scientific">Candidatus Azambacteria bacterium GW2011_GWB1_46_27</name>
    <dbReference type="NCBI Taxonomy" id="1618617"/>
    <lineage>
        <taxon>Bacteria</taxon>
        <taxon>Candidatus Azamiibacteriota</taxon>
    </lineage>
</organism>
<dbReference type="SMART" id="SM00560">
    <property type="entry name" value="LamGL"/>
    <property type="match status" value="1"/>
</dbReference>
<dbReference type="AlphaFoldDB" id="A0A0G1PR74"/>
<dbReference type="PANTHER" id="PTHR21666:SF270">
    <property type="entry name" value="MUREIN HYDROLASE ACTIVATOR ENVC"/>
    <property type="match status" value="1"/>
</dbReference>
<dbReference type="InterPro" id="IPR006558">
    <property type="entry name" value="LamG-like"/>
</dbReference>
<accession>A0A0G1PR74</accession>
<name>A0A0G1PR74_9BACT</name>
<proteinExistence type="predicted"/>
<feature type="domain" description="LamG-like jellyroll fold" evidence="4">
    <location>
        <begin position="657"/>
        <end position="791"/>
    </location>
</feature>
<gene>
    <name evidence="5" type="ORF">UX48_C0017G0001</name>
</gene>
<evidence type="ECO:0000256" key="1">
    <source>
        <dbReference type="ARBA" id="ARBA00022729"/>
    </source>
</evidence>
<dbReference type="PATRIC" id="fig|1618617.3.peg.254"/>
<evidence type="ECO:0000313" key="6">
    <source>
        <dbReference type="Proteomes" id="UP000034067"/>
    </source>
</evidence>
<dbReference type="CDD" id="cd12797">
    <property type="entry name" value="M23_peptidase"/>
    <property type="match status" value="1"/>
</dbReference>
<dbReference type="EMBL" id="LCMJ01000017">
    <property type="protein sequence ID" value="KKU35259.1"/>
    <property type="molecule type" value="Genomic_DNA"/>
</dbReference>
<dbReference type="Pfam" id="PF01551">
    <property type="entry name" value="Peptidase_M23"/>
    <property type="match status" value="1"/>
</dbReference>
<dbReference type="SUPFAM" id="SSF51261">
    <property type="entry name" value="Duplicated hybrid motif"/>
    <property type="match status" value="1"/>
</dbReference>